<proteinExistence type="predicted"/>
<keyword evidence="1" id="KW-0472">Membrane</keyword>
<feature type="transmembrane region" description="Helical" evidence="1">
    <location>
        <begin position="103"/>
        <end position="124"/>
    </location>
</feature>
<evidence type="ECO:0000313" key="3">
    <source>
        <dbReference type="Proteomes" id="UP001243846"/>
    </source>
</evidence>
<keyword evidence="3" id="KW-1185">Reference proteome</keyword>
<organism evidence="2 3">
    <name type="scientific">Paracoccus cavernae</name>
    <dbReference type="NCBI Taxonomy" id="1571207"/>
    <lineage>
        <taxon>Bacteria</taxon>
        <taxon>Pseudomonadati</taxon>
        <taxon>Pseudomonadota</taxon>
        <taxon>Alphaproteobacteria</taxon>
        <taxon>Rhodobacterales</taxon>
        <taxon>Paracoccaceae</taxon>
        <taxon>Paracoccus</taxon>
    </lineage>
</organism>
<keyword evidence="1" id="KW-1133">Transmembrane helix</keyword>
<gene>
    <name evidence="2" type="ORF">QWZ10_12765</name>
</gene>
<reference evidence="3" key="1">
    <citation type="journal article" date="2019" name="Int. J. Syst. Evol. Microbiol.">
        <title>The Global Catalogue of Microorganisms (GCM) 10K type strain sequencing project: providing services to taxonomists for standard genome sequencing and annotation.</title>
        <authorList>
            <consortium name="The Broad Institute Genomics Platform"/>
            <consortium name="The Broad Institute Genome Sequencing Center for Infectious Disease"/>
            <person name="Wu L."/>
            <person name="Ma J."/>
        </authorList>
    </citation>
    <scope>NUCLEOTIDE SEQUENCE [LARGE SCALE GENOMIC DNA]</scope>
    <source>
        <strain evidence="3">CECT 8482</strain>
    </source>
</reference>
<sequence length="131" mass="14431">MGWIVDFVSDPSAPSGGAVYDKPTIPDELTGLFKKPYADDPNLAWRKFSRIKNVAIDRGWVEDQTHNGGSSGELRLTPAGYDRWDWHQTRTFYSRLASFGKTALGAVVVNLALPAVVAFITVVLTNHLSPK</sequence>
<name>A0ABT8D7T7_9RHOB</name>
<comment type="caution">
    <text evidence="2">The sequence shown here is derived from an EMBL/GenBank/DDBJ whole genome shotgun (WGS) entry which is preliminary data.</text>
</comment>
<evidence type="ECO:0000313" key="2">
    <source>
        <dbReference type="EMBL" id="MDN3712406.1"/>
    </source>
</evidence>
<dbReference type="Proteomes" id="UP001243846">
    <property type="component" value="Unassembled WGS sequence"/>
</dbReference>
<accession>A0ABT8D7T7</accession>
<evidence type="ECO:0000256" key="1">
    <source>
        <dbReference type="SAM" id="Phobius"/>
    </source>
</evidence>
<protein>
    <submittedName>
        <fullName evidence="2">Uncharacterized protein</fullName>
    </submittedName>
</protein>
<keyword evidence="1" id="KW-0812">Transmembrane</keyword>
<dbReference type="EMBL" id="JAUFRC010000001">
    <property type="protein sequence ID" value="MDN3712406.1"/>
    <property type="molecule type" value="Genomic_DNA"/>
</dbReference>